<dbReference type="EMBL" id="JAAVMX010000009">
    <property type="protein sequence ID" value="KAF4504744.1"/>
    <property type="molecule type" value="Genomic_DNA"/>
</dbReference>
<organism evidence="2 3">
    <name type="scientific">Ophiocordyceps sinensis</name>
    <dbReference type="NCBI Taxonomy" id="72228"/>
    <lineage>
        <taxon>Eukaryota</taxon>
        <taxon>Fungi</taxon>
        <taxon>Dikarya</taxon>
        <taxon>Ascomycota</taxon>
        <taxon>Pezizomycotina</taxon>
        <taxon>Sordariomycetes</taxon>
        <taxon>Hypocreomycetidae</taxon>
        <taxon>Hypocreales</taxon>
        <taxon>Ophiocordycipitaceae</taxon>
        <taxon>Ophiocordyceps</taxon>
    </lineage>
</organism>
<comment type="caution">
    <text evidence="2">The sequence shown here is derived from an EMBL/GenBank/DDBJ whole genome shotgun (WGS) entry which is preliminary data.</text>
</comment>
<keyword evidence="3" id="KW-1185">Reference proteome</keyword>
<name>A0A8H4PKV9_9HYPO</name>
<evidence type="ECO:0000313" key="3">
    <source>
        <dbReference type="Proteomes" id="UP000557566"/>
    </source>
</evidence>
<sequence>MALGCRVTCCSGLGVSRVLRPGSGMREAIRSGTRSGDTERMGYSVAGVARSRREVVGCGERMVGEATSSTFVLGTGPLPVRTFEGRICSKPASRATFSMLLKYWETERQQGAGRGRPARTHLDRLDLQLEGGILVDDNHGVGMQLKAGEGPHVVDALLDAALQGERLALAEDDDDHLPGLEDGLDTDGEGHARHLVDVAVEEARVGQDGVVGERLDAGAAGQAGAGLVEGDVAVLADAGEEEVDAAGGLDGVLVGDALGLEVRGVAVEDVHVGRVDVDVGEEVLPHEGVVRLGVVPGDADILVHVEGDDVFKRHLRMRSARHSARSKAAANTPRRPCTCRRGSGTRPGDWSRWGGRGQRGSRETG</sequence>
<dbReference type="AlphaFoldDB" id="A0A8H4PKV9"/>
<gene>
    <name evidence="2" type="ORF">G6O67_008153</name>
</gene>
<protein>
    <submittedName>
        <fullName evidence="2">Uncharacterized protein</fullName>
    </submittedName>
</protein>
<evidence type="ECO:0000313" key="2">
    <source>
        <dbReference type="EMBL" id="KAF4504744.1"/>
    </source>
</evidence>
<evidence type="ECO:0000256" key="1">
    <source>
        <dbReference type="SAM" id="MobiDB-lite"/>
    </source>
</evidence>
<reference evidence="2 3" key="1">
    <citation type="journal article" date="2020" name="Genome Biol. Evol.">
        <title>A new high-quality draft genome assembly of the Chinese cordyceps Ophiocordyceps sinensis.</title>
        <authorList>
            <person name="Shu R."/>
            <person name="Zhang J."/>
            <person name="Meng Q."/>
            <person name="Zhang H."/>
            <person name="Zhou G."/>
            <person name="Li M."/>
            <person name="Wu P."/>
            <person name="Zhao Y."/>
            <person name="Chen C."/>
            <person name="Qin Q."/>
        </authorList>
    </citation>
    <scope>NUCLEOTIDE SEQUENCE [LARGE SCALE GENOMIC DNA]</scope>
    <source>
        <strain evidence="2 3">IOZ07</strain>
    </source>
</reference>
<accession>A0A8H4PKV9</accession>
<dbReference type="Proteomes" id="UP000557566">
    <property type="component" value="Unassembled WGS sequence"/>
</dbReference>
<feature type="region of interest" description="Disordered" evidence="1">
    <location>
        <begin position="321"/>
        <end position="365"/>
    </location>
</feature>
<proteinExistence type="predicted"/>